<accession>A0AAD4S8E4</accession>
<name>A0AAD4S8E4_9MAGN</name>
<protein>
    <submittedName>
        <fullName evidence="4">Uncharacterized protein</fullName>
    </submittedName>
</protein>
<keyword evidence="1" id="KW-0813">Transport</keyword>
<keyword evidence="2" id="KW-0341">Growth regulation</keyword>
<dbReference type="InterPro" id="IPR007930">
    <property type="entry name" value="DUF724"/>
</dbReference>
<keyword evidence="5" id="KW-1185">Reference proteome</keyword>
<evidence type="ECO:0000256" key="3">
    <source>
        <dbReference type="SAM" id="Coils"/>
    </source>
</evidence>
<dbReference type="Pfam" id="PF05266">
    <property type="entry name" value="DUF724"/>
    <property type="match status" value="1"/>
</dbReference>
<comment type="caution">
    <text evidence="4">The sequence shown here is derived from an EMBL/GenBank/DDBJ whole genome shotgun (WGS) entry which is preliminary data.</text>
</comment>
<evidence type="ECO:0000256" key="2">
    <source>
        <dbReference type="ARBA" id="ARBA00022604"/>
    </source>
</evidence>
<dbReference type="AlphaFoldDB" id="A0AAD4S8E4"/>
<evidence type="ECO:0000313" key="4">
    <source>
        <dbReference type="EMBL" id="KAI3874932.1"/>
    </source>
</evidence>
<gene>
    <name evidence="4" type="ORF">MKW98_019505</name>
</gene>
<dbReference type="Proteomes" id="UP001202328">
    <property type="component" value="Unassembled WGS sequence"/>
</dbReference>
<proteinExistence type="predicted"/>
<sequence>MSPGHYPSLRLTHEYRNLRDDLFRAMPQNPHYQPLQKLCAGVCENIKVGLDVVFINLALKMVKLSSPLELSSSDVMEEFIATLTQLEEMGYDCAKLWAKFDTLRAISAEEGGVVLGLEETTSKRRNKQVEATTTRTRISELEAELKKLKTVLETEEKEIEILKFTERSPIEEREQIWKNFRSAATAPW</sequence>
<feature type="coiled-coil region" evidence="3">
    <location>
        <begin position="131"/>
        <end position="165"/>
    </location>
</feature>
<reference evidence="4" key="1">
    <citation type="submission" date="2022-04" db="EMBL/GenBank/DDBJ databases">
        <title>A functionally conserved STORR gene fusion in Papaver species that diverged 16.8 million years ago.</title>
        <authorList>
            <person name="Catania T."/>
        </authorList>
    </citation>
    <scope>NUCLEOTIDE SEQUENCE</scope>
    <source>
        <strain evidence="4">S-188037</strain>
    </source>
</reference>
<dbReference type="EMBL" id="JAJJMB010012638">
    <property type="protein sequence ID" value="KAI3874932.1"/>
    <property type="molecule type" value="Genomic_DNA"/>
</dbReference>
<keyword evidence="3" id="KW-0175">Coiled coil</keyword>
<evidence type="ECO:0000256" key="1">
    <source>
        <dbReference type="ARBA" id="ARBA00022448"/>
    </source>
</evidence>
<organism evidence="4 5">
    <name type="scientific">Papaver atlanticum</name>
    <dbReference type="NCBI Taxonomy" id="357466"/>
    <lineage>
        <taxon>Eukaryota</taxon>
        <taxon>Viridiplantae</taxon>
        <taxon>Streptophyta</taxon>
        <taxon>Embryophyta</taxon>
        <taxon>Tracheophyta</taxon>
        <taxon>Spermatophyta</taxon>
        <taxon>Magnoliopsida</taxon>
        <taxon>Ranunculales</taxon>
        <taxon>Papaveraceae</taxon>
        <taxon>Papaveroideae</taxon>
        <taxon>Papaver</taxon>
    </lineage>
</organism>
<evidence type="ECO:0000313" key="5">
    <source>
        <dbReference type="Proteomes" id="UP001202328"/>
    </source>
</evidence>